<accession>A0A5K7ZLQ5</accession>
<name>A0A5K7ZLQ5_9BACT</name>
<dbReference type="Proteomes" id="UP000427769">
    <property type="component" value="Chromosome"/>
</dbReference>
<gene>
    <name evidence="1" type="ORF">DSCW_43840</name>
</gene>
<protein>
    <submittedName>
        <fullName evidence="1">Uncharacterized protein</fullName>
    </submittedName>
</protein>
<proteinExistence type="predicted"/>
<keyword evidence="2" id="KW-1185">Reference proteome</keyword>
<evidence type="ECO:0000313" key="2">
    <source>
        <dbReference type="Proteomes" id="UP000427769"/>
    </source>
</evidence>
<organism evidence="1 2">
    <name type="scientific">Desulfosarcina widdelii</name>
    <dbReference type="NCBI Taxonomy" id="947919"/>
    <lineage>
        <taxon>Bacteria</taxon>
        <taxon>Pseudomonadati</taxon>
        <taxon>Thermodesulfobacteriota</taxon>
        <taxon>Desulfobacteria</taxon>
        <taxon>Desulfobacterales</taxon>
        <taxon>Desulfosarcinaceae</taxon>
        <taxon>Desulfosarcina</taxon>
    </lineage>
</organism>
<evidence type="ECO:0000313" key="1">
    <source>
        <dbReference type="EMBL" id="BBO76967.1"/>
    </source>
</evidence>
<dbReference type="AlphaFoldDB" id="A0A5K7ZLQ5"/>
<dbReference type="EMBL" id="AP021875">
    <property type="protein sequence ID" value="BBO76967.1"/>
    <property type="molecule type" value="Genomic_DNA"/>
</dbReference>
<sequence length="60" mass="6844">MPIGRGKGRVRFDEHGLYLKNVPDGNNRTDTHETCRGHFRSESFSLVFNGESPVWPIRAT</sequence>
<reference evidence="1 2" key="1">
    <citation type="submission" date="2019-11" db="EMBL/GenBank/DDBJ databases">
        <title>Comparative genomics of hydrocarbon-degrading Desulfosarcina strains.</title>
        <authorList>
            <person name="Watanabe M."/>
            <person name="Kojima H."/>
            <person name="Fukui M."/>
        </authorList>
    </citation>
    <scope>NUCLEOTIDE SEQUENCE [LARGE SCALE GENOMIC DNA]</scope>
    <source>
        <strain evidence="1 2">PP31</strain>
    </source>
</reference>
<dbReference type="RefSeq" id="WP_155305761.1">
    <property type="nucleotide sequence ID" value="NZ_AP021875.1"/>
</dbReference>
<dbReference type="KEGG" id="dwd:DSCW_43840"/>